<dbReference type="AlphaFoldDB" id="A0AAV7VLH2"/>
<organism evidence="2 3">
    <name type="scientific">Pleurodeles waltl</name>
    <name type="common">Iberian ribbed newt</name>
    <dbReference type="NCBI Taxonomy" id="8319"/>
    <lineage>
        <taxon>Eukaryota</taxon>
        <taxon>Metazoa</taxon>
        <taxon>Chordata</taxon>
        <taxon>Craniata</taxon>
        <taxon>Vertebrata</taxon>
        <taxon>Euteleostomi</taxon>
        <taxon>Amphibia</taxon>
        <taxon>Batrachia</taxon>
        <taxon>Caudata</taxon>
        <taxon>Salamandroidea</taxon>
        <taxon>Salamandridae</taxon>
        <taxon>Pleurodelinae</taxon>
        <taxon>Pleurodeles</taxon>
    </lineage>
</organism>
<proteinExistence type="predicted"/>
<gene>
    <name evidence="2" type="ORF">NDU88_006287</name>
</gene>
<feature type="region of interest" description="Disordered" evidence="1">
    <location>
        <begin position="92"/>
        <end position="149"/>
    </location>
</feature>
<dbReference type="EMBL" id="JANPWB010000003">
    <property type="protein sequence ID" value="KAJ1202488.1"/>
    <property type="molecule type" value="Genomic_DNA"/>
</dbReference>
<keyword evidence="3" id="KW-1185">Reference proteome</keyword>
<evidence type="ECO:0000313" key="2">
    <source>
        <dbReference type="EMBL" id="KAJ1202488.1"/>
    </source>
</evidence>
<evidence type="ECO:0000313" key="3">
    <source>
        <dbReference type="Proteomes" id="UP001066276"/>
    </source>
</evidence>
<dbReference type="Proteomes" id="UP001066276">
    <property type="component" value="Chromosome 2_1"/>
</dbReference>
<sequence>MPGFTPAPQFSLQLVFQQVSGPLGYAVPGCVAPVSRDPLGSSGVRSGPGRIASALSAALRAQQLYPPHHSNTQSAVERVGACSHHRFLFDASRSSDKRPTWQAASGTTTPISQCSQQRHPAPPGTLSPSSLQASGLPPAHSVMGAPPTA</sequence>
<evidence type="ECO:0000256" key="1">
    <source>
        <dbReference type="SAM" id="MobiDB-lite"/>
    </source>
</evidence>
<reference evidence="2" key="1">
    <citation type="journal article" date="2022" name="bioRxiv">
        <title>Sequencing and chromosome-scale assembly of the giantPleurodeles waltlgenome.</title>
        <authorList>
            <person name="Brown T."/>
            <person name="Elewa A."/>
            <person name="Iarovenko S."/>
            <person name="Subramanian E."/>
            <person name="Araus A.J."/>
            <person name="Petzold A."/>
            <person name="Susuki M."/>
            <person name="Suzuki K.-i.T."/>
            <person name="Hayashi T."/>
            <person name="Toyoda A."/>
            <person name="Oliveira C."/>
            <person name="Osipova E."/>
            <person name="Leigh N.D."/>
            <person name="Simon A."/>
            <person name="Yun M.H."/>
        </authorList>
    </citation>
    <scope>NUCLEOTIDE SEQUENCE</scope>
    <source>
        <strain evidence="2">20211129_DDA</strain>
        <tissue evidence="2">Liver</tissue>
    </source>
</reference>
<feature type="compositionally biased region" description="Polar residues" evidence="1">
    <location>
        <begin position="102"/>
        <end position="118"/>
    </location>
</feature>
<comment type="caution">
    <text evidence="2">The sequence shown here is derived from an EMBL/GenBank/DDBJ whole genome shotgun (WGS) entry which is preliminary data.</text>
</comment>
<accession>A0AAV7VLH2</accession>
<name>A0AAV7VLH2_PLEWA</name>
<protein>
    <submittedName>
        <fullName evidence="2">Uncharacterized protein</fullName>
    </submittedName>
</protein>